<comment type="similarity">
    <text evidence="2">Belongs to the bacterial solute-binding protein 5 family.</text>
</comment>
<dbReference type="GO" id="GO:0030288">
    <property type="term" value="C:outer membrane-bounded periplasmic space"/>
    <property type="evidence" value="ECO:0007669"/>
    <property type="project" value="UniProtKB-ARBA"/>
</dbReference>
<dbReference type="GO" id="GO:0043190">
    <property type="term" value="C:ATP-binding cassette (ABC) transporter complex"/>
    <property type="evidence" value="ECO:0007669"/>
    <property type="project" value="InterPro"/>
</dbReference>
<reference evidence="6" key="1">
    <citation type="submission" date="2020-03" db="EMBL/GenBank/DDBJ databases">
        <title>Spirochaetal bacteria isolated from arthropods constitute a novel genus Entomospira genus novum within the order Spirochaetales.</title>
        <authorList>
            <person name="Grana-Miraglia L."/>
            <person name="Sikutova S."/>
            <person name="Fingerle V."/>
            <person name="Sing A."/>
            <person name="Castillo-Ramirez S."/>
            <person name="Margos G."/>
            <person name="Rudolf I."/>
        </authorList>
    </citation>
    <scope>NUCLEOTIDE SEQUENCE</scope>
    <source>
        <strain evidence="6">BR149</strain>
    </source>
</reference>
<evidence type="ECO:0000256" key="3">
    <source>
        <dbReference type="ARBA" id="ARBA00022448"/>
    </source>
</evidence>
<dbReference type="PIRSF" id="PIRSF002741">
    <property type="entry name" value="MppA"/>
    <property type="match status" value="1"/>
</dbReference>
<dbReference type="PANTHER" id="PTHR30290">
    <property type="entry name" value="PERIPLASMIC BINDING COMPONENT OF ABC TRANSPORTER"/>
    <property type="match status" value="1"/>
</dbReference>
<dbReference type="PROSITE" id="PS51257">
    <property type="entry name" value="PROKAR_LIPOPROTEIN"/>
    <property type="match status" value="1"/>
</dbReference>
<name>A0A968GFU7_9SPIO</name>
<dbReference type="Proteomes" id="UP000778951">
    <property type="component" value="Unassembled WGS sequence"/>
</dbReference>
<keyword evidence="7" id="KW-1185">Reference proteome</keyword>
<dbReference type="GO" id="GO:1904680">
    <property type="term" value="F:peptide transmembrane transporter activity"/>
    <property type="evidence" value="ECO:0007669"/>
    <property type="project" value="TreeGrafter"/>
</dbReference>
<keyword evidence="3" id="KW-0813">Transport</keyword>
<protein>
    <submittedName>
        <fullName evidence="6">Peptide ABC transporter substrate-binding protein</fullName>
    </submittedName>
</protein>
<evidence type="ECO:0000256" key="1">
    <source>
        <dbReference type="ARBA" id="ARBA00004196"/>
    </source>
</evidence>
<gene>
    <name evidence="6" type="ORF">HCT48_05795</name>
</gene>
<dbReference type="InterPro" id="IPR030678">
    <property type="entry name" value="Peptide/Ni-bd"/>
</dbReference>
<dbReference type="SUPFAM" id="SSF53850">
    <property type="entry name" value="Periplasmic binding protein-like II"/>
    <property type="match status" value="1"/>
</dbReference>
<dbReference type="RefSeq" id="WP_167695807.1">
    <property type="nucleotide sequence ID" value="NZ_CP118181.1"/>
</dbReference>
<comment type="subcellular location">
    <subcellularLocation>
        <location evidence="1">Cell envelope</location>
    </subcellularLocation>
</comment>
<dbReference type="Gene3D" id="3.10.105.10">
    <property type="entry name" value="Dipeptide-binding Protein, Domain 3"/>
    <property type="match status" value="1"/>
</dbReference>
<dbReference type="PANTHER" id="PTHR30290:SF10">
    <property type="entry name" value="PERIPLASMIC OLIGOPEPTIDE-BINDING PROTEIN-RELATED"/>
    <property type="match status" value="1"/>
</dbReference>
<dbReference type="GO" id="GO:0015833">
    <property type="term" value="P:peptide transport"/>
    <property type="evidence" value="ECO:0007669"/>
    <property type="project" value="TreeGrafter"/>
</dbReference>
<sequence length="518" mass="60358">MRTWVKWLGWLVLSLFWLGCQASSTGERPFHLIYARSMTSLNPLFATDLTSYNFLHNIHEGLMTYDVDGEVVLGLLSSVEVSTDGLVYDFYLKEGLGFSDGMPLTMNDVYRSWMYVLDPKNSAPFAHLFDVIVGAKAFRLGESGETPAIDLLSDYHMRVQLERPFFFFLELLTNPTFQVLHQSWLEGQALMPRVSGAYYIDKQEQDGTMFLKANPYHYAYEEGQTLKEIKVSFVSNGSVAYQLFRQLEADWLIRNMPLSLVRREQPNEFFHQSPANSTYFILFNHDIPKYQDVRVRKALSIAISREDLAHLLEERPQALSYITPFGEDRPEIDQDLAKAKVLIAEAGYSKENPLRIDYRYSSSWLDRMVAEYLQSAWQAIEGVEVRLEAIESARYRELWRSGDFEMIRVSWVMSDYEDGEDFLRNFSKENPFMYMRSGYHNEDFEDLLAQADVAENRVARAQLLADAEKMLLLEEYAAIGLFAPYNYHLVNRAYWQGFAPNRRDIHLLRYLRKNNEDY</sequence>
<evidence type="ECO:0000259" key="5">
    <source>
        <dbReference type="Pfam" id="PF00496"/>
    </source>
</evidence>
<dbReference type="CDD" id="cd08504">
    <property type="entry name" value="PBP2_OppA"/>
    <property type="match status" value="1"/>
</dbReference>
<dbReference type="Gene3D" id="3.90.76.10">
    <property type="entry name" value="Dipeptide-binding Protein, Domain 1"/>
    <property type="match status" value="1"/>
</dbReference>
<dbReference type="EMBL" id="JAATLM010000001">
    <property type="protein sequence ID" value="NIZ69723.1"/>
    <property type="molecule type" value="Genomic_DNA"/>
</dbReference>
<keyword evidence="4" id="KW-0732">Signal</keyword>
<dbReference type="InterPro" id="IPR039424">
    <property type="entry name" value="SBP_5"/>
</dbReference>
<feature type="domain" description="Solute-binding protein family 5" evidence="5">
    <location>
        <begin position="70"/>
        <end position="430"/>
    </location>
</feature>
<dbReference type="AlphaFoldDB" id="A0A968GFU7"/>
<dbReference type="Gene3D" id="3.40.190.10">
    <property type="entry name" value="Periplasmic binding protein-like II"/>
    <property type="match status" value="1"/>
</dbReference>
<evidence type="ECO:0000313" key="6">
    <source>
        <dbReference type="EMBL" id="NIZ69723.1"/>
    </source>
</evidence>
<organism evidence="6 7">
    <name type="scientific">Entomospira culicis</name>
    <dbReference type="NCBI Taxonomy" id="2719989"/>
    <lineage>
        <taxon>Bacteria</taxon>
        <taxon>Pseudomonadati</taxon>
        <taxon>Spirochaetota</taxon>
        <taxon>Spirochaetia</taxon>
        <taxon>Spirochaetales</taxon>
        <taxon>Spirochaetaceae</taxon>
        <taxon>Entomospira</taxon>
    </lineage>
</organism>
<evidence type="ECO:0000256" key="2">
    <source>
        <dbReference type="ARBA" id="ARBA00005695"/>
    </source>
</evidence>
<comment type="caution">
    <text evidence="6">The sequence shown here is derived from an EMBL/GenBank/DDBJ whole genome shotgun (WGS) entry which is preliminary data.</text>
</comment>
<proteinExistence type="inferred from homology"/>
<evidence type="ECO:0000313" key="7">
    <source>
        <dbReference type="Proteomes" id="UP000778951"/>
    </source>
</evidence>
<accession>A0A968GFU7</accession>
<dbReference type="Pfam" id="PF00496">
    <property type="entry name" value="SBP_bac_5"/>
    <property type="match status" value="1"/>
</dbReference>
<evidence type="ECO:0000256" key="4">
    <source>
        <dbReference type="ARBA" id="ARBA00022729"/>
    </source>
</evidence>
<dbReference type="InterPro" id="IPR000914">
    <property type="entry name" value="SBP_5_dom"/>
</dbReference>